<dbReference type="OrthoDB" id="4366996at2759"/>
<keyword evidence="2" id="KW-1185">Reference proteome</keyword>
<sequence length="96" mass="10479">MSERQLVPRGAGRQHANVVDWLHAGSQHGFGPVSHFAASTTPASQMNVNAATKLRVSVPTGIEGRRYELLALSAWLNLIWGSYDYTNLPSETFVPS</sequence>
<dbReference type="AlphaFoldDB" id="A0A1V6NE96"/>
<name>A0A1V6NE96_PENPO</name>
<comment type="caution">
    <text evidence="1">The sequence shown here is derived from an EMBL/GenBank/DDBJ whole genome shotgun (WGS) entry which is preliminary data.</text>
</comment>
<evidence type="ECO:0000313" key="1">
    <source>
        <dbReference type="EMBL" id="OQD63001.1"/>
    </source>
</evidence>
<evidence type="ECO:0000313" key="2">
    <source>
        <dbReference type="Proteomes" id="UP000191408"/>
    </source>
</evidence>
<protein>
    <submittedName>
        <fullName evidence="1">Uncharacterized protein</fullName>
    </submittedName>
</protein>
<gene>
    <name evidence="1" type="ORF">PENPOL_c010G05398</name>
</gene>
<organism evidence="1 2">
    <name type="scientific">Penicillium polonicum</name>
    <dbReference type="NCBI Taxonomy" id="60169"/>
    <lineage>
        <taxon>Eukaryota</taxon>
        <taxon>Fungi</taxon>
        <taxon>Dikarya</taxon>
        <taxon>Ascomycota</taxon>
        <taxon>Pezizomycotina</taxon>
        <taxon>Eurotiomycetes</taxon>
        <taxon>Eurotiomycetidae</taxon>
        <taxon>Eurotiales</taxon>
        <taxon>Aspergillaceae</taxon>
        <taxon>Penicillium</taxon>
    </lineage>
</organism>
<proteinExistence type="predicted"/>
<dbReference type="EMBL" id="MDYM01000010">
    <property type="protein sequence ID" value="OQD63001.1"/>
    <property type="molecule type" value="Genomic_DNA"/>
</dbReference>
<reference evidence="2" key="1">
    <citation type="journal article" date="2017" name="Nat. Microbiol.">
        <title>Global analysis of biosynthetic gene clusters reveals vast potential of secondary metabolite production in Penicillium species.</title>
        <authorList>
            <person name="Nielsen J.C."/>
            <person name="Grijseels S."/>
            <person name="Prigent S."/>
            <person name="Ji B."/>
            <person name="Dainat J."/>
            <person name="Nielsen K.F."/>
            <person name="Frisvad J.C."/>
            <person name="Workman M."/>
            <person name="Nielsen J."/>
        </authorList>
    </citation>
    <scope>NUCLEOTIDE SEQUENCE [LARGE SCALE GENOMIC DNA]</scope>
    <source>
        <strain evidence="2">IBT 4502</strain>
    </source>
</reference>
<dbReference type="Proteomes" id="UP000191408">
    <property type="component" value="Unassembled WGS sequence"/>
</dbReference>
<accession>A0A1V6NE96</accession>